<comment type="pathway">
    <text evidence="11">Nitrogen metabolism; urea degradation; CO(2) and NH(3) from urea (allophanate route): step 1/2.</text>
</comment>
<evidence type="ECO:0000256" key="1">
    <source>
        <dbReference type="ARBA" id="ARBA00001953"/>
    </source>
</evidence>
<evidence type="ECO:0000256" key="16">
    <source>
        <dbReference type="SAM" id="MobiDB-lite"/>
    </source>
</evidence>
<evidence type="ECO:0000256" key="4">
    <source>
        <dbReference type="ARBA" id="ARBA00022741"/>
    </source>
</evidence>
<dbReference type="InterPro" id="IPR016181">
    <property type="entry name" value="Acyl_CoA_acyltransferase"/>
</dbReference>
<dbReference type="InterPro" id="IPR001882">
    <property type="entry name" value="Biotin_BS"/>
</dbReference>
<dbReference type="Gene3D" id="3.30.1360.40">
    <property type="match status" value="1"/>
</dbReference>
<dbReference type="SMART" id="SM00797">
    <property type="entry name" value="AHS2"/>
    <property type="match status" value="1"/>
</dbReference>
<evidence type="ECO:0000256" key="6">
    <source>
        <dbReference type="ARBA" id="ARBA00022840"/>
    </source>
</evidence>
<evidence type="ECO:0000256" key="14">
    <source>
        <dbReference type="ARBA" id="ARBA00068809"/>
    </source>
</evidence>
<comment type="pathway">
    <text evidence="10">Nitrogen metabolism; urea degradation; CO(2) and NH(3) from urea (allophanate route): step 2/2.</text>
</comment>
<dbReference type="Gene3D" id="3.40.630.30">
    <property type="match status" value="1"/>
</dbReference>
<dbReference type="SMART" id="SM00878">
    <property type="entry name" value="Biotin_carb_C"/>
    <property type="match status" value="1"/>
</dbReference>
<dbReference type="SUPFAM" id="SSF56059">
    <property type="entry name" value="Glutathione synthetase ATP-binding domain-like"/>
    <property type="match status" value="1"/>
</dbReference>
<dbReference type="InterPro" id="IPR005481">
    <property type="entry name" value="BC-like_N"/>
</dbReference>
<dbReference type="CDD" id="cd06850">
    <property type="entry name" value="biotinyl_domain"/>
    <property type="match status" value="1"/>
</dbReference>
<dbReference type="InterPro" id="IPR053844">
    <property type="entry name" value="AH_C"/>
</dbReference>
<dbReference type="SUPFAM" id="SSF75304">
    <property type="entry name" value="Amidase signature (AS) enzymes"/>
    <property type="match status" value="1"/>
</dbReference>
<reference evidence="20 21" key="1">
    <citation type="submission" date="2018-03" db="EMBL/GenBank/DDBJ databases">
        <title>Candida pseudohaemulonii genome assembly and annotation.</title>
        <authorList>
            <person name="Munoz J.F."/>
            <person name="Gade L.G."/>
            <person name="Chow N.A."/>
            <person name="Litvintseva A.P."/>
            <person name="Loparev V.N."/>
            <person name="Cuomo C.A."/>
        </authorList>
    </citation>
    <scope>NUCLEOTIDE SEQUENCE [LARGE SCALE GENOMIC DNA]</scope>
    <source>
        <strain evidence="20 21">B12108</strain>
    </source>
</reference>
<feature type="domain" description="Biotin carboxylation" evidence="19">
    <location>
        <begin position="627"/>
        <end position="1069"/>
    </location>
</feature>
<dbReference type="Pfam" id="PF02786">
    <property type="entry name" value="CPSase_L_D2"/>
    <property type="match status" value="1"/>
</dbReference>
<dbReference type="Pfam" id="PF02682">
    <property type="entry name" value="CT_C_D"/>
    <property type="match status" value="1"/>
</dbReference>
<dbReference type="Pfam" id="PF00364">
    <property type="entry name" value="Biotin_lipoyl"/>
    <property type="match status" value="1"/>
</dbReference>
<dbReference type="InterPro" id="IPR005479">
    <property type="entry name" value="CPAse_ATP-bd"/>
</dbReference>
<keyword evidence="5" id="KW-0378">Hydrolase</keyword>
<dbReference type="InterPro" id="IPR016185">
    <property type="entry name" value="PreATP-grasp_dom_sf"/>
</dbReference>
<evidence type="ECO:0000256" key="8">
    <source>
        <dbReference type="ARBA" id="ARBA00051032"/>
    </source>
</evidence>
<evidence type="ECO:0000259" key="18">
    <source>
        <dbReference type="PROSITE" id="PS50975"/>
    </source>
</evidence>
<dbReference type="FunFam" id="3.40.50.20:FF:000010">
    <property type="entry name" value="Propionyl-CoA carboxylase subunit alpha"/>
    <property type="match status" value="1"/>
</dbReference>
<dbReference type="Pfam" id="PF21986">
    <property type="entry name" value="AH_C"/>
    <property type="match status" value="1"/>
</dbReference>
<protein>
    <recommendedName>
        <fullName evidence="2">Histone acetyltransferase type B catalytic subunit</fullName>
        <ecNumber evidence="12">3.5.1.54</ecNumber>
        <ecNumber evidence="13">6.3.4.6</ecNumber>
    </recommendedName>
    <alternativeName>
        <fullName evidence="14">Urea amidolyase</fullName>
    </alternativeName>
</protein>
<evidence type="ECO:0000313" key="21">
    <source>
        <dbReference type="Proteomes" id="UP000241107"/>
    </source>
</evidence>
<dbReference type="GO" id="GO:0004847">
    <property type="term" value="F:urea carboxylase activity"/>
    <property type="evidence" value="ECO:0007669"/>
    <property type="project" value="UniProtKB-EC"/>
</dbReference>
<keyword evidence="4 15" id="KW-0547">Nucleotide-binding</keyword>
<dbReference type="SMART" id="SM00796">
    <property type="entry name" value="AHS1"/>
    <property type="match status" value="1"/>
</dbReference>
<keyword evidence="21" id="KW-1185">Reference proteome</keyword>
<comment type="cofactor">
    <cofactor evidence="1">
        <name>biotin</name>
        <dbReference type="ChEBI" id="CHEBI:57586"/>
    </cofactor>
</comment>
<dbReference type="GO" id="GO:0042393">
    <property type="term" value="F:histone binding"/>
    <property type="evidence" value="ECO:0007669"/>
    <property type="project" value="InterPro"/>
</dbReference>
<keyword evidence="3" id="KW-0436">Ligase</keyword>
<dbReference type="InterPro" id="IPR050856">
    <property type="entry name" value="Biotin_carboxylase_complex"/>
</dbReference>
<dbReference type="PROSITE" id="PS50975">
    <property type="entry name" value="ATP_GRASP"/>
    <property type="match status" value="1"/>
</dbReference>
<dbReference type="InterPro" id="IPR013523">
    <property type="entry name" value="Hist_AcTrfase_HAT1_C"/>
</dbReference>
<dbReference type="SUPFAM" id="SSF160467">
    <property type="entry name" value="PH0987 N-terminal domain-like"/>
    <property type="match status" value="1"/>
</dbReference>
<dbReference type="PROSITE" id="PS50979">
    <property type="entry name" value="BC"/>
    <property type="match status" value="1"/>
</dbReference>
<dbReference type="EC" id="3.5.1.54" evidence="12"/>
<dbReference type="InterPro" id="IPR036928">
    <property type="entry name" value="AS_sf"/>
</dbReference>
<dbReference type="Pfam" id="PF01425">
    <property type="entry name" value="Amidase"/>
    <property type="match status" value="1"/>
</dbReference>
<name>A0A2P7YIB9_9ASCO</name>
<dbReference type="SUPFAM" id="SSF51230">
    <property type="entry name" value="Single hybrid motif"/>
    <property type="match status" value="1"/>
</dbReference>
<dbReference type="InterPro" id="IPR005482">
    <property type="entry name" value="Biotin_COase_C"/>
</dbReference>
<evidence type="ECO:0000256" key="12">
    <source>
        <dbReference type="ARBA" id="ARBA00066801"/>
    </source>
</evidence>
<dbReference type="SUPFAM" id="SSF52440">
    <property type="entry name" value="PreATP-grasp domain"/>
    <property type="match status" value="1"/>
</dbReference>
<comment type="catalytic activity">
    <reaction evidence="8">
        <text>urea + hydrogencarbonate + ATP = urea-1-carboxylate + ADP + phosphate + H(+)</text>
        <dbReference type="Rhea" id="RHEA:20896"/>
        <dbReference type="ChEBI" id="CHEBI:15378"/>
        <dbReference type="ChEBI" id="CHEBI:15832"/>
        <dbReference type="ChEBI" id="CHEBI:16199"/>
        <dbReference type="ChEBI" id="CHEBI:17544"/>
        <dbReference type="ChEBI" id="CHEBI:30616"/>
        <dbReference type="ChEBI" id="CHEBI:43474"/>
        <dbReference type="ChEBI" id="CHEBI:456216"/>
        <dbReference type="EC" id="6.3.4.6"/>
    </reaction>
</comment>
<dbReference type="SUPFAM" id="SSF51246">
    <property type="entry name" value="Rudiment single hybrid motif"/>
    <property type="match status" value="1"/>
</dbReference>
<dbReference type="Gene3D" id="3.30.470.20">
    <property type="entry name" value="ATP-grasp fold, B domain"/>
    <property type="match status" value="1"/>
</dbReference>
<dbReference type="EMBL" id="PYFQ01000013">
    <property type="protein sequence ID" value="PSK35728.1"/>
    <property type="molecule type" value="Genomic_DNA"/>
</dbReference>
<dbReference type="Proteomes" id="UP000241107">
    <property type="component" value="Unassembled WGS sequence"/>
</dbReference>
<sequence>MFGWTVEEWKSFHFSATPDKSLTKLHELLGSQKCAPEDPAWISLVLPEDLDHQWSFLQSHSKKRLLPLYGVPVAVKDNIDTRLLPTTAACPSFSYQPQEDATTVLLLRNAGAIIIGKTNLDQFATGLVGTRSPYGITPNTFNKDYVSGGSSAGSASVVARGIVPVALGTDTAGSGRVPAALNNLIGLKPTKGVFSAHGVVPACKSLDCVSIFAMNLQDAQLTFNILAHEDPTKDGYSRPMPQNPKLTFGSAPKVGVPTKLLWCGEEENPKLYEKAVSTLEKAGATLSAVDIQPLLDLARYLYEGAWVAERYWAMKDFYASSPPQKDLDPTVAKIIQGAENMPATTAFEYEYKRQAVVQKITPILEEIDVIVVPTAPLTPKIADVQAEPVKINSCQGTYTNFVNLADLSALSVPAGFRTSDGVPFGVTFLSQKFNDYALLDFAARYMKAYSAEVPRFYGCLKEKQINTATVHDLLHHRTELPAPVLKNTIKLAVVGAHLKGFQLHWQLQKVRALFVELTTTAESYKLYALPKTGPVAKPGLRRVSKGGKKIAIEIYEVPAETFGQFIAFVPEPLGIGSVETASGEWIKSFICEESGYLAEGTTDITEFGGWKNYHQHLDAEAKKTPKPFKSVLVANRGEIAVRIMKTLRRMKIKAIAVYSDPDKYAEHVVMADQAVPLNGVLAAETYIHMDKIFAAAKKSGAEAIIPGYGFLSENADFADRCGKEGIVFVGPSGDAIRKLGLKHSAREIAQKAGVPLVPGSGLVTDAKEARKVAAQLEYPVMVKSTAGGGGIGLQKVDSEEDIERVFQTVQHQGKSYFGDSGVFLERFVENARHVEIQMVGDGYGKALAIGERDCSLQRRNQKIIEETPAPNLPEATRQRMRTAAESLGSLLHYKCAGTVEYIYDEKRDEFYFLEVNARLQVEHPITEMVTGLDLVEWMLLIAADTPPDFSQPIVVKGASMEARLYAENPVKGFMPSPGQLTEVSFPSFARIDGWVQKGTVVSGEYDPTLAKIIVHGEDRDEALQKLRWALNETVVSGCITNIDYLRSIANSQMFETAKVSTKVLDSYDYCPTAMEILTPGAYTTVQDFPGRKGYWHIGVPPSGCMDEYAFRMANRAVGNDAAAPGLEMTLSGPKIVFHHSAIVAVTGGDVAVTVNDQPVGQWKPLELKKGDILGVGKLDTGCRAYLAIRGGIDVTEYLGSRSTFALGNLGGYNGRTLRLGDVLFLGQPELPSCTLPMPISAPVEIPRALVPSYQYNKDNAWQVGVTCGPHGSPDFFTQEAVQEFFSSEWKVHYNSNRFGVRLIGPKPKWARKDGGEAGLHPSNAHDYVYSLGAINFTGDEPVILTCDGPSLGGFVCEAVVAEAEMWKIGQVKPGDLIKFVPLSYDTAKDMKVSQDKVVETLEGEIPSFEQKQLSAPEDPVLACIPADGTSPKIVYRQAGDRYILVEYGENNMDFNLAFRIHKLIEMVGERGVKGIVEMSRGVRSVLIEYNEKISQADLVKTLLALEKEIVFTNKWKVPSRVIKLPMAFEDKKTLDAVKRYSETIRSEAPWLPNNVDFIASINGIERSSVRDMLYTARYMVLGLGDVFLGAPCAVPLDPRHRLLGTKYNPSRTHTPNGCVGIGGSYMCIYTMDSPGGYQLVGRTVPIWDKLTLGAHSLKPWLLNPFDQVEFYPVSEEELDTLTEEMSAGKYPVEIIDSVFDHEQYIRWIQENSESIEAFHKTQGGEKMEEFSRLIQVSNAELASGKTGPELSEEDQFDENAEMVYSEYSGRFWKSLVAPGDEVKKGQALIVVEAMKTEMMVVATRGGKVAKIMHKNGDMVDAGDLVAVIEKTDNMADKMSMAVASLQPEQWTASLNEALAIFVTDTQGKAHNFSPLFTYPIFGDAETIFGFQGLRIFLCFDLVTFLPFLNVKYENKLPDIEVDPKTKLLELLPELTVYKDEAKWRDTIEEEQKNFEIPGEKVGSDFTKGGELFAIYKLDLSSPRGVELHKRLQILVLLFIEAGTYIDSKDPLWDLYVMYNTTNPKLPEVVGFATAYNYWVYPGLADFDAGVKKTRKKISQFVVLPNLQGKSLGGELYERLYKFWLEDERVVEIVVEDPNESFDDLRDRVDFSRLVKDGKIDLTDLSLDKVNESWIKDFKQREKLEKRQLLRLLEMFFLYQLKNGPVKPSKKAVRLFIKRRLFEKNKEALSGLDEPTRLDKLQTAYESLEADYYRILEPLDVNTKRPIEGGSGNESTAKKQKKE</sequence>
<dbReference type="Gene3D" id="3.90.360.10">
    <property type="entry name" value="Histone acetyl transferase 1 (HAT1), N-terminal domain"/>
    <property type="match status" value="1"/>
</dbReference>
<dbReference type="InterPro" id="IPR003833">
    <property type="entry name" value="CT_C_D"/>
</dbReference>
<dbReference type="Gene3D" id="3.10.490.10">
    <property type="entry name" value="Gamma-glutamyl cyclotransferase-like"/>
    <property type="match status" value="1"/>
</dbReference>
<evidence type="ECO:0000256" key="13">
    <source>
        <dbReference type="ARBA" id="ARBA00066845"/>
    </source>
</evidence>
<dbReference type="RefSeq" id="XP_024712201.1">
    <property type="nucleotide sequence ID" value="XM_024859532.1"/>
</dbReference>
<organism evidence="20 21">
    <name type="scientific">Candidozyma pseudohaemuli</name>
    <dbReference type="NCBI Taxonomy" id="418784"/>
    <lineage>
        <taxon>Eukaryota</taxon>
        <taxon>Fungi</taxon>
        <taxon>Dikarya</taxon>
        <taxon>Ascomycota</taxon>
        <taxon>Saccharomycotina</taxon>
        <taxon>Pichiomycetes</taxon>
        <taxon>Metschnikowiaceae</taxon>
        <taxon>Candidozyma</taxon>
    </lineage>
</organism>
<dbReference type="GO" id="GO:0005524">
    <property type="term" value="F:ATP binding"/>
    <property type="evidence" value="ECO:0007669"/>
    <property type="project" value="UniProtKB-UniRule"/>
</dbReference>
<dbReference type="InterPro" id="IPR011053">
    <property type="entry name" value="Single_hybrid_motif"/>
</dbReference>
<dbReference type="NCBIfam" id="NF006043">
    <property type="entry name" value="PRK08186.1"/>
    <property type="match status" value="1"/>
</dbReference>
<dbReference type="GO" id="GO:0043419">
    <property type="term" value="P:urea catabolic process"/>
    <property type="evidence" value="ECO:0007669"/>
    <property type="project" value="EnsemblFungi"/>
</dbReference>
<comment type="catalytic activity">
    <reaction evidence="9">
        <text>urea-1-carboxylate + H2O + 3 H(+) = 2 NH4(+) + 2 CO2</text>
        <dbReference type="Rhea" id="RHEA:19029"/>
        <dbReference type="ChEBI" id="CHEBI:15377"/>
        <dbReference type="ChEBI" id="CHEBI:15378"/>
        <dbReference type="ChEBI" id="CHEBI:15832"/>
        <dbReference type="ChEBI" id="CHEBI:16526"/>
        <dbReference type="ChEBI" id="CHEBI:28938"/>
        <dbReference type="EC" id="3.5.1.54"/>
    </reaction>
</comment>
<feature type="domain" description="ATP-grasp" evidence="18">
    <location>
        <begin position="746"/>
        <end position="943"/>
    </location>
</feature>
<evidence type="ECO:0000259" key="17">
    <source>
        <dbReference type="PROSITE" id="PS50968"/>
    </source>
</evidence>
<dbReference type="PROSITE" id="PS00867">
    <property type="entry name" value="CPSASE_2"/>
    <property type="match status" value="1"/>
</dbReference>
<evidence type="ECO:0000256" key="11">
    <source>
        <dbReference type="ARBA" id="ARBA00060673"/>
    </source>
</evidence>
<dbReference type="InterPro" id="IPR014085">
    <property type="entry name" value="Allophanate_hydrolase"/>
</dbReference>
<dbReference type="InterPro" id="IPR003778">
    <property type="entry name" value="CT_A_B"/>
</dbReference>
<proteinExistence type="predicted"/>
<evidence type="ECO:0000259" key="19">
    <source>
        <dbReference type="PROSITE" id="PS50979"/>
    </source>
</evidence>
<dbReference type="InterPro" id="IPR011764">
    <property type="entry name" value="Biotin_carboxylation_dom"/>
</dbReference>
<dbReference type="Gene3D" id="3.90.1300.10">
    <property type="entry name" value="Amidase signature (AS) domain"/>
    <property type="match status" value="1"/>
</dbReference>
<dbReference type="Pfam" id="PF02785">
    <property type="entry name" value="Biotin_carb_C"/>
    <property type="match status" value="1"/>
</dbReference>
<dbReference type="NCBIfam" id="TIGR02713">
    <property type="entry name" value="allophanate_hyd"/>
    <property type="match status" value="1"/>
</dbReference>
<dbReference type="PANTHER" id="PTHR18866">
    <property type="entry name" value="CARBOXYLASE:PYRUVATE/ACETYL-COA/PROPIONYL-COA CARBOXYLASE"/>
    <property type="match status" value="1"/>
</dbReference>
<evidence type="ECO:0000313" key="20">
    <source>
        <dbReference type="EMBL" id="PSK35728.1"/>
    </source>
</evidence>
<dbReference type="Pfam" id="PF10394">
    <property type="entry name" value="Hat1_N"/>
    <property type="match status" value="1"/>
</dbReference>
<dbReference type="FunFam" id="3.10.490.10:FF:000010">
    <property type="entry name" value="Urea amidolyase"/>
    <property type="match status" value="1"/>
</dbReference>
<dbReference type="PROSITE" id="PS50968">
    <property type="entry name" value="BIOTINYL_LIPOYL"/>
    <property type="match status" value="1"/>
</dbReference>
<dbReference type="PROSITE" id="PS00866">
    <property type="entry name" value="CPSASE_1"/>
    <property type="match status" value="1"/>
</dbReference>
<dbReference type="SUPFAM" id="SSF50891">
    <property type="entry name" value="Cyclophilin-like"/>
    <property type="match status" value="2"/>
</dbReference>
<dbReference type="Pfam" id="PF21184">
    <property type="entry name" value="HAT1_C_fung"/>
    <property type="match status" value="1"/>
</dbReference>
<dbReference type="InterPro" id="IPR019467">
    <property type="entry name" value="Hat1_N"/>
</dbReference>
<dbReference type="InterPro" id="IPR029000">
    <property type="entry name" value="Cyclophilin-like_dom_sf"/>
</dbReference>
<dbReference type="OrthoDB" id="196847at2759"/>
<keyword evidence="6 15" id="KW-0067">ATP-binding</keyword>
<dbReference type="PROSITE" id="PS00188">
    <property type="entry name" value="BIOTIN"/>
    <property type="match status" value="1"/>
</dbReference>
<dbReference type="InterPro" id="IPR011761">
    <property type="entry name" value="ATP-grasp"/>
</dbReference>
<evidence type="ECO:0000256" key="15">
    <source>
        <dbReference type="PROSITE-ProRule" id="PRU00409"/>
    </source>
</evidence>
<dbReference type="Gene3D" id="1.20.58.1700">
    <property type="match status" value="1"/>
</dbReference>
<dbReference type="Pfam" id="PF00289">
    <property type="entry name" value="Biotin_carb_N"/>
    <property type="match status" value="1"/>
</dbReference>
<dbReference type="STRING" id="418784.A0A2P7YIB9"/>
<dbReference type="InterPro" id="IPR011054">
    <property type="entry name" value="Rudment_hybrid_motif"/>
</dbReference>
<accession>A0A2P7YIB9</accession>
<dbReference type="GeneID" id="36567597"/>
<keyword evidence="7" id="KW-0092">Biotin</keyword>
<dbReference type="InterPro" id="IPR037113">
    <property type="entry name" value="Hat1_N_sf"/>
</dbReference>
<dbReference type="InterPro" id="IPR000089">
    <property type="entry name" value="Biotin_lipoyl"/>
</dbReference>
<dbReference type="VEuPathDB" id="FungiDB:C7M61_004209"/>
<dbReference type="GO" id="GO:0004039">
    <property type="term" value="F:allophanate hydrolase activity"/>
    <property type="evidence" value="ECO:0007669"/>
    <property type="project" value="UniProtKB-EC"/>
</dbReference>
<dbReference type="EC" id="6.3.4.6" evidence="13"/>
<dbReference type="InterPro" id="IPR014084">
    <property type="entry name" value="Urea_COase"/>
</dbReference>
<dbReference type="InterPro" id="IPR023631">
    <property type="entry name" value="Amidase_dom"/>
</dbReference>
<dbReference type="Gene3D" id="1.10.10.390">
    <property type="match status" value="1"/>
</dbReference>
<feature type="region of interest" description="Disordered" evidence="16">
    <location>
        <begin position="2222"/>
        <end position="2242"/>
    </location>
</feature>
<dbReference type="SUPFAM" id="SSF55729">
    <property type="entry name" value="Acyl-CoA N-acyltransferases (Nat)"/>
    <property type="match status" value="1"/>
</dbReference>
<dbReference type="PANTHER" id="PTHR18866:SF128">
    <property type="entry name" value="UREA AMIDOLYASE"/>
    <property type="match status" value="1"/>
</dbReference>
<evidence type="ECO:0000256" key="5">
    <source>
        <dbReference type="ARBA" id="ARBA00022801"/>
    </source>
</evidence>
<dbReference type="Pfam" id="PF02626">
    <property type="entry name" value="CT_A_B"/>
    <property type="match status" value="1"/>
</dbReference>
<gene>
    <name evidence="20" type="ORF">C7M61_004209</name>
</gene>
<evidence type="ECO:0000256" key="3">
    <source>
        <dbReference type="ARBA" id="ARBA00022598"/>
    </source>
</evidence>
<evidence type="ECO:0000256" key="10">
    <source>
        <dbReference type="ARBA" id="ARBA00060545"/>
    </source>
</evidence>
<evidence type="ECO:0000256" key="2">
    <source>
        <dbReference type="ARBA" id="ARBA00021268"/>
    </source>
</evidence>
<dbReference type="Gene3D" id="2.40.100.10">
    <property type="entry name" value="Cyclophilin-like"/>
    <property type="match status" value="2"/>
</dbReference>
<dbReference type="NCBIfam" id="TIGR02712">
    <property type="entry name" value="urea_carbox"/>
    <property type="match status" value="1"/>
</dbReference>
<feature type="domain" description="Lipoyl-binding" evidence="17">
    <location>
        <begin position="1752"/>
        <end position="1829"/>
    </location>
</feature>
<dbReference type="GO" id="GO:0006325">
    <property type="term" value="P:chromatin organization"/>
    <property type="evidence" value="ECO:0007669"/>
    <property type="project" value="InterPro"/>
</dbReference>
<dbReference type="Gene3D" id="2.40.50.100">
    <property type="match status" value="1"/>
</dbReference>
<dbReference type="GO" id="GO:0046872">
    <property type="term" value="F:metal ion binding"/>
    <property type="evidence" value="ECO:0007669"/>
    <property type="project" value="InterPro"/>
</dbReference>
<dbReference type="NCBIfam" id="TIGR00724">
    <property type="entry name" value="urea_amlyse_rel"/>
    <property type="match status" value="1"/>
</dbReference>
<evidence type="ECO:0000256" key="9">
    <source>
        <dbReference type="ARBA" id="ARBA00052931"/>
    </source>
</evidence>
<evidence type="ECO:0000256" key="7">
    <source>
        <dbReference type="ARBA" id="ARBA00023267"/>
    </source>
</evidence>
<comment type="caution">
    <text evidence="20">The sequence shown here is derived from an EMBL/GenBank/DDBJ whole genome shotgun (WGS) entry which is preliminary data.</text>
</comment>